<dbReference type="RefSeq" id="WP_106708253.1">
    <property type="nucleotide sequence ID" value="NZ_PXXU01000088.1"/>
</dbReference>
<feature type="transmembrane region" description="Helical" evidence="1">
    <location>
        <begin position="12"/>
        <end position="37"/>
    </location>
</feature>
<keyword evidence="4" id="KW-1185">Reference proteome</keyword>
<dbReference type="OrthoDB" id="5242213at2"/>
<gene>
    <name evidence="3" type="ORF">C7H79_15945</name>
</gene>
<sequence>MKKTDHWVSCYGFWAVVLFRISPFLSNDAISFIAGALNMNYRKLLWPP</sequence>
<accession>A0A2P7NRA7</accession>
<dbReference type="Proteomes" id="UP000241912">
    <property type="component" value="Unassembled WGS sequence"/>
</dbReference>
<dbReference type="EMBL" id="PXXU01000088">
    <property type="protein sequence ID" value="PSJ15995.1"/>
    <property type="molecule type" value="Genomic_DNA"/>
</dbReference>
<keyword evidence="1" id="KW-0812">Transmembrane</keyword>
<dbReference type="InterPro" id="IPR032816">
    <property type="entry name" value="VTT_dom"/>
</dbReference>
<evidence type="ECO:0000259" key="2">
    <source>
        <dbReference type="Pfam" id="PF09335"/>
    </source>
</evidence>
<evidence type="ECO:0000313" key="4">
    <source>
        <dbReference type="Proteomes" id="UP000241912"/>
    </source>
</evidence>
<organism evidence="3 4">
    <name type="scientific">Nitrosomonas supralitoralis</name>
    <dbReference type="NCBI Taxonomy" id="2116706"/>
    <lineage>
        <taxon>Bacteria</taxon>
        <taxon>Pseudomonadati</taxon>
        <taxon>Pseudomonadota</taxon>
        <taxon>Betaproteobacteria</taxon>
        <taxon>Nitrosomonadales</taxon>
        <taxon>Nitrosomonadaceae</taxon>
        <taxon>Nitrosomonas</taxon>
    </lineage>
</organism>
<proteinExistence type="predicted"/>
<keyword evidence="1" id="KW-1133">Transmembrane helix</keyword>
<feature type="domain" description="VTT" evidence="2">
    <location>
        <begin position="2"/>
        <end position="46"/>
    </location>
</feature>
<protein>
    <recommendedName>
        <fullName evidence="2">VTT domain-containing protein</fullName>
    </recommendedName>
</protein>
<evidence type="ECO:0000256" key="1">
    <source>
        <dbReference type="SAM" id="Phobius"/>
    </source>
</evidence>
<dbReference type="Pfam" id="PF09335">
    <property type="entry name" value="VTT_dom"/>
    <property type="match status" value="1"/>
</dbReference>
<dbReference type="AlphaFoldDB" id="A0A2P7NRA7"/>
<comment type="caution">
    <text evidence="3">The sequence shown here is derived from an EMBL/GenBank/DDBJ whole genome shotgun (WGS) entry which is preliminary data.</text>
</comment>
<keyword evidence="1" id="KW-0472">Membrane</keyword>
<name>A0A2P7NRA7_9PROT</name>
<reference evidence="3 4" key="1">
    <citation type="submission" date="2018-03" db="EMBL/GenBank/DDBJ databases">
        <title>Draft genome of Nitrosomonas supralitoralis APG5.</title>
        <authorList>
            <person name="Urakawa H."/>
            <person name="Lopez J.V."/>
        </authorList>
    </citation>
    <scope>NUCLEOTIDE SEQUENCE [LARGE SCALE GENOMIC DNA]</scope>
    <source>
        <strain evidence="3 4">APG5</strain>
    </source>
</reference>
<evidence type="ECO:0000313" key="3">
    <source>
        <dbReference type="EMBL" id="PSJ15995.1"/>
    </source>
</evidence>